<name>A0A5J9TB30_9POAL</name>
<gene>
    <name evidence="2" type="ORF">EJB05_42029</name>
</gene>
<protein>
    <submittedName>
        <fullName evidence="2">Uncharacterized protein</fullName>
    </submittedName>
</protein>
<accession>A0A5J9TB30</accession>
<sequence>MSDWTAGILTSSASPGHSDHQRAEDGSTTDEDQRRRPPRFSWSDQNPPPGHLLKVDTKVRHPDTGRRTFRRGRFLPPHPPHVASGILIKWMKGFAVDEMAYVAEFESHVSYSWLEEEAELLSSVSWCVGDSIGRPTPAICKGSCGSVNLGVQVWERDFTSVRIFVSARSKETCEFMTGIEESTILNTTSPIQGKNQLWAN</sequence>
<reference evidence="2 3" key="1">
    <citation type="journal article" date="2019" name="Sci. Rep.">
        <title>A high-quality genome of Eragrostis curvula grass provides insights into Poaceae evolution and supports new strategies to enhance forage quality.</title>
        <authorList>
            <person name="Carballo J."/>
            <person name="Santos B.A.C.M."/>
            <person name="Zappacosta D."/>
            <person name="Garbus I."/>
            <person name="Selva J.P."/>
            <person name="Gallo C.A."/>
            <person name="Diaz A."/>
            <person name="Albertini E."/>
            <person name="Caccamo M."/>
            <person name="Echenique V."/>
        </authorList>
    </citation>
    <scope>NUCLEOTIDE SEQUENCE [LARGE SCALE GENOMIC DNA]</scope>
    <source>
        <strain evidence="3">cv. Victoria</strain>
        <tissue evidence="2">Leaf</tissue>
    </source>
</reference>
<evidence type="ECO:0000256" key="1">
    <source>
        <dbReference type="SAM" id="MobiDB-lite"/>
    </source>
</evidence>
<dbReference type="Gramene" id="TVU08620">
    <property type="protein sequence ID" value="TVU08620"/>
    <property type="gene ID" value="EJB05_42029"/>
</dbReference>
<proteinExistence type="predicted"/>
<feature type="region of interest" description="Disordered" evidence="1">
    <location>
        <begin position="1"/>
        <end position="62"/>
    </location>
</feature>
<keyword evidence="3" id="KW-1185">Reference proteome</keyword>
<dbReference type="Proteomes" id="UP000324897">
    <property type="component" value="Chromosome 3"/>
</dbReference>
<feature type="compositionally biased region" description="Basic and acidic residues" evidence="1">
    <location>
        <begin position="53"/>
        <end position="62"/>
    </location>
</feature>
<evidence type="ECO:0000313" key="3">
    <source>
        <dbReference type="Proteomes" id="UP000324897"/>
    </source>
</evidence>
<organism evidence="2 3">
    <name type="scientific">Eragrostis curvula</name>
    <name type="common">weeping love grass</name>
    <dbReference type="NCBI Taxonomy" id="38414"/>
    <lineage>
        <taxon>Eukaryota</taxon>
        <taxon>Viridiplantae</taxon>
        <taxon>Streptophyta</taxon>
        <taxon>Embryophyta</taxon>
        <taxon>Tracheophyta</taxon>
        <taxon>Spermatophyta</taxon>
        <taxon>Magnoliopsida</taxon>
        <taxon>Liliopsida</taxon>
        <taxon>Poales</taxon>
        <taxon>Poaceae</taxon>
        <taxon>PACMAD clade</taxon>
        <taxon>Chloridoideae</taxon>
        <taxon>Eragrostideae</taxon>
        <taxon>Eragrostidinae</taxon>
        <taxon>Eragrostis</taxon>
    </lineage>
</organism>
<dbReference type="AlphaFoldDB" id="A0A5J9TB30"/>
<evidence type="ECO:0000313" key="2">
    <source>
        <dbReference type="EMBL" id="TVU08620.1"/>
    </source>
</evidence>
<comment type="caution">
    <text evidence="2">The sequence shown here is derived from an EMBL/GenBank/DDBJ whole genome shotgun (WGS) entry which is preliminary data.</text>
</comment>
<dbReference type="EMBL" id="RWGY01000039">
    <property type="protein sequence ID" value="TVU08620.1"/>
    <property type="molecule type" value="Genomic_DNA"/>
</dbReference>
<feature type="compositionally biased region" description="Basic and acidic residues" evidence="1">
    <location>
        <begin position="17"/>
        <end position="35"/>
    </location>
</feature>